<dbReference type="PIRSF" id="PIRSF018297">
    <property type="entry name" value="Doc"/>
    <property type="match status" value="1"/>
</dbReference>
<dbReference type="AlphaFoldDB" id="A0A2G4R897"/>
<dbReference type="SUPFAM" id="SSF140931">
    <property type="entry name" value="Fic-like"/>
    <property type="match status" value="1"/>
</dbReference>
<dbReference type="Pfam" id="PF02661">
    <property type="entry name" value="Fic"/>
    <property type="match status" value="1"/>
</dbReference>
<protein>
    <submittedName>
        <fullName evidence="2">Type II toxin-antitoxin system death-on-curing family toxin</fullName>
    </submittedName>
</protein>
<evidence type="ECO:0000313" key="3">
    <source>
        <dbReference type="Proteomes" id="UP000228751"/>
    </source>
</evidence>
<proteinExistence type="predicted"/>
<dbReference type="RefSeq" id="WP_019088713.1">
    <property type="nucleotide sequence ID" value="NZ_PEBQ01000192.1"/>
</dbReference>
<sequence>MTVFVWIDEREALILHDRLLGLHGGASGVRDAGLLKSALARPQQHAAYADPLDPAHLAAVYTAGIVKNHPFIDGNKRTGFVLGVLFLELNGYRFTAAQEDAANAVLALAAGQMDELGYAAFLTANVASERV</sequence>
<evidence type="ECO:0000259" key="1">
    <source>
        <dbReference type="PROSITE" id="PS51459"/>
    </source>
</evidence>
<dbReference type="Proteomes" id="UP000228751">
    <property type="component" value="Unassembled WGS sequence"/>
</dbReference>
<evidence type="ECO:0000313" key="2">
    <source>
        <dbReference type="EMBL" id="PHY92788.1"/>
    </source>
</evidence>
<dbReference type="NCBIfam" id="TIGR01550">
    <property type="entry name" value="DOC_P1"/>
    <property type="match status" value="1"/>
</dbReference>
<dbReference type="EMBL" id="PEBQ01000192">
    <property type="protein sequence ID" value="PHY92788.1"/>
    <property type="molecule type" value="Genomic_DNA"/>
</dbReference>
<dbReference type="InterPro" id="IPR036597">
    <property type="entry name" value="Fido-like_dom_sf"/>
</dbReference>
<name>A0A2G4R897_9PROT</name>
<comment type="caution">
    <text evidence="2">The sequence shown here is derived from an EMBL/GenBank/DDBJ whole genome shotgun (WGS) entry which is preliminary data.</text>
</comment>
<dbReference type="Gene3D" id="1.20.120.1870">
    <property type="entry name" value="Fic/DOC protein, Fido domain"/>
    <property type="match status" value="1"/>
</dbReference>
<dbReference type="InterPro" id="IPR006440">
    <property type="entry name" value="Doc"/>
</dbReference>
<dbReference type="InterPro" id="IPR003812">
    <property type="entry name" value="Fido"/>
</dbReference>
<feature type="domain" description="Fido" evidence="1">
    <location>
        <begin position="7"/>
        <end position="124"/>
    </location>
</feature>
<dbReference type="OrthoDB" id="9802752at2"/>
<dbReference type="InterPro" id="IPR053737">
    <property type="entry name" value="Type_II_TA_Toxin"/>
</dbReference>
<dbReference type="PROSITE" id="PS51459">
    <property type="entry name" value="FIDO"/>
    <property type="match status" value="1"/>
</dbReference>
<dbReference type="PANTHER" id="PTHR39426">
    <property type="entry name" value="HOMOLOGY TO DEATH-ON-CURING PROTEIN OF PHAGE P1"/>
    <property type="match status" value="1"/>
</dbReference>
<gene>
    <name evidence="2" type="ORF">CSR02_14970</name>
</gene>
<dbReference type="PANTHER" id="PTHR39426:SF1">
    <property type="entry name" value="HOMOLOGY TO DEATH-ON-CURING PROTEIN OF PHAGE P1"/>
    <property type="match status" value="1"/>
</dbReference>
<keyword evidence="3" id="KW-1185">Reference proteome</keyword>
<dbReference type="GO" id="GO:0016301">
    <property type="term" value="F:kinase activity"/>
    <property type="evidence" value="ECO:0007669"/>
    <property type="project" value="InterPro"/>
</dbReference>
<accession>A0A2G4R897</accession>
<reference evidence="2 3" key="1">
    <citation type="submission" date="2017-10" db="EMBL/GenBank/DDBJ databases">
        <title>Genomic analysis of the genus Acetobacter.</title>
        <authorList>
            <person name="Kim K.H."/>
            <person name="Chun B.H."/>
            <person name="Son A.R."/>
            <person name="Jeon C.O."/>
        </authorList>
    </citation>
    <scope>NUCLEOTIDE SEQUENCE [LARGE SCALE GENOMIC DNA]</scope>
    <source>
        <strain evidence="2 3">LHT 2458</strain>
    </source>
</reference>
<organism evidence="2 3">
    <name type="scientific">Acetobacter pomorum</name>
    <dbReference type="NCBI Taxonomy" id="65959"/>
    <lineage>
        <taxon>Bacteria</taxon>
        <taxon>Pseudomonadati</taxon>
        <taxon>Pseudomonadota</taxon>
        <taxon>Alphaproteobacteria</taxon>
        <taxon>Acetobacterales</taxon>
        <taxon>Acetobacteraceae</taxon>
        <taxon>Acetobacter</taxon>
    </lineage>
</organism>